<comment type="pathway">
    <text evidence="3 7">Carbohydrate degradation; pentose phosphate pathway; D-ribulose 5-phosphate from D-glucose 6-phosphate (oxidative stage): step 2/3.</text>
</comment>
<dbReference type="PANTHER" id="PTHR11054">
    <property type="entry name" value="6-PHOSPHOGLUCONOLACTONASE"/>
    <property type="match status" value="1"/>
</dbReference>
<dbReference type="InterPro" id="IPR006148">
    <property type="entry name" value="Glc/Gal-6P_isomerase"/>
</dbReference>
<dbReference type="SUPFAM" id="SSF100950">
    <property type="entry name" value="NagB/RpiA/CoA transferase-like"/>
    <property type="match status" value="1"/>
</dbReference>
<dbReference type="OrthoDB" id="9810967at2"/>
<protein>
    <recommendedName>
        <fullName evidence="6 7">6-phosphogluconolactonase</fullName>
        <shortName evidence="7">6PGL</shortName>
        <ecNumber evidence="5 7">3.1.1.31</ecNumber>
    </recommendedName>
</protein>
<keyword evidence="7" id="KW-0378">Hydrolase</keyword>
<evidence type="ECO:0000256" key="4">
    <source>
        <dbReference type="ARBA" id="ARBA00010662"/>
    </source>
</evidence>
<dbReference type="GO" id="GO:0005975">
    <property type="term" value="P:carbohydrate metabolic process"/>
    <property type="evidence" value="ECO:0007669"/>
    <property type="project" value="UniProtKB-UniRule"/>
</dbReference>
<dbReference type="EC" id="3.1.1.31" evidence="5 7"/>
<evidence type="ECO:0000256" key="3">
    <source>
        <dbReference type="ARBA" id="ARBA00004961"/>
    </source>
</evidence>
<dbReference type="EMBL" id="FNFO01000007">
    <property type="protein sequence ID" value="SDL63365.1"/>
    <property type="molecule type" value="Genomic_DNA"/>
</dbReference>
<gene>
    <name evidence="7" type="primary">pgl</name>
    <name evidence="9" type="ORF">SAMN05421823_107107</name>
</gene>
<keyword evidence="10" id="KW-1185">Reference proteome</keyword>
<evidence type="ECO:0000256" key="5">
    <source>
        <dbReference type="ARBA" id="ARBA00013198"/>
    </source>
</evidence>
<evidence type="ECO:0000259" key="8">
    <source>
        <dbReference type="Pfam" id="PF01182"/>
    </source>
</evidence>
<feature type="domain" description="Glucosamine/galactosamine-6-phosphate isomerase" evidence="8">
    <location>
        <begin position="8"/>
        <end position="226"/>
    </location>
</feature>
<name>A0A1G9LPE6_9BACT</name>
<dbReference type="NCBIfam" id="TIGR01198">
    <property type="entry name" value="pgl"/>
    <property type="match status" value="1"/>
</dbReference>
<dbReference type="STRING" id="1075417.SAMN05421823_107107"/>
<reference evidence="9 10" key="1">
    <citation type="submission" date="2016-10" db="EMBL/GenBank/DDBJ databases">
        <authorList>
            <person name="de Groot N.N."/>
        </authorList>
    </citation>
    <scope>NUCLEOTIDE SEQUENCE [LARGE SCALE GENOMIC DNA]</scope>
    <source>
        <strain evidence="9 10">DSM 25186</strain>
    </source>
</reference>
<proteinExistence type="inferred from homology"/>
<accession>A0A1G9LPE6</accession>
<evidence type="ECO:0000313" key="10">
    <source>
        <dbReference type="Proteomes" id="UP000198510"/>
    </source>
</evidence>
<comment type="function">
    <text evidence="2 7">Hydrolysis of 6-phosphogluconolactone to 6-phosphogluconate.</text>
</comment>
<evidence type="ECO:0000256" key="1">
    <source>
        <dbReference type="ARBA" id="ARBA00000832"/>
    </source>
</evidence>
<evidence type="ECO:0000313" key="9">
    <source>
        <dbReference type="EMBL" id="SDL63365.1"/>
    </source>
</evidence>
<dbReference type="InterPro" id="IPR039104">
    <property type="entry name" value="6PGL"/>
</dbReference>
<comment type="similarity">
    <text evidence="4 7">Belongs to the glucosamine/galactosamine-6-phosphate isomerase family. 6-phosphogluconolactonase subfamily.</text>
</comment>
<evidence type="ECO:0000256" key="6">
    <source>
        <dbReference type="ARBA" id="ARBA00020337"/>
    </source>
</evidence>
<dbReference type="Gene3D" id="3.40.50.1360">
    <property type="match status" value="1"/>
</dbReference>
<dbReference type="GO" id="GO:0006098">
    <property type="term" value="P:pentose-phosphate shunt"/>
    <property type="evidence" value="ECO:0007669"/>
    <property type="project" value="UniProtKB-UniPathway"/>
</dbReference>
<organism evidence="9 10">
    <name type="scientific">Catalinimonas alkaloidigena</name>
    <dbReference type="NCBI Taxonomy" id="1075417"/>
    <lineage>
        <taxon>Bacteria</taxon>
        <taxon>Pseudomonadati</taxon>
        <taxon>Bacteroidota</taxon>
        <taxon>Cytophagia</taxon>
        <taxon>Cytophagales</taxon>
        <taxon>Catalimonadaceae</taxon>
        <taxon>Catalinimonas</taxon>
    </lineage>
</organism>
<dbReference type="InterPro" id="IPR037171">
    <property type="entry name" value="NagB/RpiA_transferase-like"/>
</dbReference>
<dbReference type="UniPathway" id="UPA00115">
    <property type="reaction ID" value="UER00409"/>
</dbReference>
<dbReference type="PANTHER" id="PTHR11054:SF0">
    <property type="entry name" value="6-PHOSPHOGLUCONOLACTONASE"/>
    <property type="match status" value="1"/>
</dbReference>
<comment type="catalytic activity">
    <reaction evidence="1 7">
        <text>6-phospho-D-glucono-1,5-lactone + H2O = 6-phospho-D-gluconate + H(+)</text>
        <dbReference type="Rhea" id="RHEA:12556"/>
        <dbReference type="ChEBI" id="CHEBI:15377"/>
        <dbReference type="ChEBI" id="CHEBI:15378"/>
        <dbReference type="ChEBI" id="CHEBI:57955"/>
        <dbReference type="ChEBI" id="CHEBI:58759"/>
        <dbReference type="EC" id="3.1.1.31"/>
    </reaction>
</comment>
<dbReference type="Proteomes" id="UP000198510">
    <property type="component" value="Unassembled WGS sequence"/>
</dbReference>
<dbReference type="GO" id="GO:0017057">
    <property type="term" value="F:6-phosphogluconolactonase activity"/>
    <property type="evidence" value="ECO:0007669"/>
    <property type="project" value="UniProtKB-UniRule"/>
</dbReference>
<dbReference type="InterPro" id="IPR005900">
    <property type="entry name" value="6-phosphogluconolactonase_DevB"/>
</dbReference>
<sequence>MIIRSFETPQEVARATADLFVEKAQKAVEARGRFSVCLSGGNTAKAIHDHLVNRTDIPWEHTYVFWGDERTVPRDHPDSNVGAGFSTLLDKVPVPADHIFAIDGGLEPQEAARTYELALAEYFEGRPPVFDLVLLGIGEDGHTASLFPGTHAIREEERWVVAPYIPSKDMYRITLTAPLINQARLVVIAGYGENKAKAIYEVLLGKHQPDQYPAQLIRPDGGKLYWLLDSAAASALPAGFAQTA</sequence>
<dbReference type="Pfam" id="PF01182">
    <property type="entry name" value="Glucosamine_iso"/>
    <property type="match status" value="1"/>
</dbReference>
<dbReference type="AlphaFoldDB" id="A0A1G9LPE6"/>
<evidence type="ECO:0000256" key="7">
    <source>
        <dbReference type="RuleBase" id="RU365095"/>
    </source>
</evidence>
<dbReference type="RefSeq" id="WP_089684397.1">
    <property type="nucleotide sequence ID" value="NZ_FNFO01000007.1"/>
</dbReference>
<dbReference type="CDD" id="cd01400">
    <property type="entry name" value="6PGL"/>
    <property type="match status" value="1"/>
</dbReference>
<evidence type="ECO:0000256" key="2">
    <source>
        <dbReference type="ARBA" id="ARBA00002681"/>
    </source>
</evidence>